<organism evidence="2 3">
    <name type="scientific">Candidatus Intestinimonas pullistercoris</name>
    <dbReference type="NCBI Taxonomy" id="2838623"/>
    <lineage>
        <taxon>Bacteria</taxon>
        <taxon>Bacillati</taxon>
        <taxon>Bacillota</taxon>
        <taxon>Clostridia</taxon>
        <taxon>Eubacteriales</taxon>
        <taxon>Intestinimonas</taxon>
    </lineage>
</organism>
<dbReference type="EMBL" id="DWWJ01000104">
    <property type="protein sequence ID" value="HJC41075.1"/>
    <property type="molecule type" value="Genomic_DNA"/>
</dbReference>
<gene>
    <name evidence="2" type="ORF">H9701_05930</name>
</gene>
<dbReference type="Proteomes" id="UP000823882">
    <property type="component" value="Unassembled WGS sequence"/>
</dbReference>
<feature type="domain" description="VTC" evidence="1">
    <location>
        <begin position="5"/>
        <end position="223"/>
    </location>
</feature>
<accession>A0A9D2P1B8</accession>
<protein>
    <submittedName>
        <fullName evidence="2">Polyphosphate polymerase domain-containing protein</fullName>
    </submittedName>
</protein>
<dbReference type="InterPro" id="IPR018966">
    <property type="entry name" value="VTC_domain"/>
</dbReference>
<dbReference type="Gene3D" id="3.20.100.30">
    <property type="entry name" value="VTC, catalytic tunnel domain"/>
    <property type="match status" value="1"/>
</dbReference>
<proteinExistence type="predicted"/>
<evidence type="ECO:0000259" key="1">
    <source>
        <dbReference type="Pfam" id="PF09359"/>
    </source>
</evidence>
<dbReference type="InterPro" id="IPR042267">
    <property type="entry name" value="VTC_sf"/>
</dbReference>
<evidence type="ECO:0000313" key="3">
    <source>
        <dbReference type="Proteomes" id="UP000823882"/>
    </source>
</evidence>
<dbReference type="AlphaFoldDB" id="A0A9D2P1B8"/>
<evidence type="ECO:0000313" key="2">
    <source>
        <dbReference type="EMBL" id="HJC41075.1"/>
    </source>
</evidence>
<reference evidence="2" key="1">
    <citation type="journal article" date="2021" name="PeerJ">
        <title>Extensive microbial diversity within the chicken gut microbiome revealed by metagenomics and culture.</title>
        <authorList>
            <person name="Gilroy R."/>
            <person name="Ravi A."/>
            <person name="Getino M."/>
            <person name="Pursley I."/>
            <person name="Horton D.L."/>
            <person name="Alikhan N.F."/>
            <person name="Baker D."/>
            <person name="Gharbi K."/>
            <person name="Hall N."/>
            <person name="Watson M."/>
            <person name="Adriaenssens E.M."/>
            <person name="Foster-Nyarko E."/>
            <person name="Jarju S."/>
            <person name="Secka A."/>
            <person name="Antonio M."/>
            <person name="Oren A."/>
            <person name="Chaudhuri R.R."/>
            <person name="La Ragione R."/>
            <person name="Hildebrand F."/>
            <person name="Pallen M.J."/>
        </authorList>
    </citation>
    <scope>NUCLEOTIDE SEQUENCE</scope>
    <source>
        <strain evidence="2">CHK186-1790</strain>
    </source>
</reference>
<dbReference type="GO" id="GO:0006799">
    <property type="term" value="P:polyphosphate biosynthetic process"/>
    <property type="evidence" value="ECO:0007669"/>
    <property type="project" value="UniProtKB-ARBA"/>
</dbReference>
<reference evidence="2" key="2">
    <citation type="submission" date="2021-04" db="EMBL/GenBank/DDBJ databases">
        <authorList>
            <person name="Gilroy R."/>
        </authorList>
    </citation>
    <scope>NUCLEOTIDE SEQUENCE</scope>
    <source>
        <strain evidence="2">CHK186-1790</strain>
    </source>
</reference>
<name>A0A9D2P1B8_9FIRM</name>
<dbReference type="CDD" id="cd07750">
    <property type="entry name" value="PolyPPase_VTC_like"/>
    <property type="match status" value="1"/>
</dbReference>
<dbReference type="Pfam" id="PF09359">
    <property type="entry name" value="VTC"/>
    <property type="match status" value="1"/>
</dbReference>
<comment type="caution">
    <text evidence="2">The sequence shown here is derived from an EMBL/GenBank/DDBJ whole genome shotgun (WGS) entry which is preliminary data.</text>
</comment>
<sequence length="231" mass="26898">MNEVFRQEKKYLMNLADGQALCGRLAGVMMEDEHNGALGYRVRSLYFDTLDEGDFEDKINGLELRRKLRLRCYSPGDSFAMLEMKQKEGAYQKKRSLRVRRADARRLQEGDYAPLLEYEEPFAAECYGLMHRMCYRPKTVVEYQRRAFIAKENHIRITLDHHIVANEARFDLFAPDLNLYPVLDPFQAVLEVKYDGFLLSYLKALVNLADRSELSVSKYCLARSAGLKFQI</sequence>